<dbReference type="EMBL" id="CP037936">
    <property type="protein sequence ID" value="QBR46610.1"/>
    <property type="molecule type" value="Genomic_DNA"/>
</dbReference>
<keyword evidence="4" id="KW-1185">Reference proteome</keyword>
<evidence type="ECO:0000313" key="3">
    <source>
        <dbReference type="EMBL" id="QBR46610.1"/>
    </source>
</evidence>
<evidence type="ECO:0000256" key="1">
    <source>
        <dbReference type="SAM" id="Coils"/>
    </source>
</evidence>
<keyword evidence="3" id="KW-0614">Plasmid</keyword>
<reference evidence="3 4" key="1">
    <citation type="submission" date="2019-03" db="EMBL/GenBank/DDBJ databases">
        <title>Complete Genome Sequence of Leuconostoc kimchii strain NKJ218 Isolated from Homemade Kimchi.</title>
        <authorList>
            <person name="Jung J.Y."/>
            <person name="Jin H.M."/>
            <person name="Jung J.-W."/>
            <person name="Lee S.-Y."/>
            <person name="Ryu B.-G."/>
            <person name="Han S.-S."/>
            <person name="Kang H.K."/>
            <person name="Choi H.W."/>
            <person name="Chung E.J."/>
            <person name="Choi K.-M."/>
        </authorList>
    </citation>
    <scope>NUCLEOTIDE SEQUENCE [LARGE SCALE GENOMIC DNA]</scope>
    <source>
        <strain evidence="3 4">NKJ218</strain>
        <plasmid evidence="3 4">unnamed</plasmid>
    </source>
</reference>
<feature type="region of interest" description="Disordered" evidence="2">
    <location>
        <begin position="65"/>
        <end position="113"/>
    </location>
</feature>
<name>A0ABX5SK75_9LACO</name>
<gene>
    <name evidence="3" type="ORF">EW139_00100</name>
</gene>
<keyword evidence="1" id="KW-0175">Coiled coil</keyword>
<feature type="coiled-coil region" evidence="1">
    <location>
        <begin position="3"/>
        <end position="33"/>
    </location>
</feature>
<geneLocation type="plasmid" evidence="3 4">
    <name>unnamed</name>
</geneLocation>
<protein>
    <submittedName>
        <fullName evidence="3">Uncharacterized protein</fullName>
    </submittedName>
</protein>
<feature type="compositionally biased region" description="Polar residues" evidence="2">
    <location>
        <begin position="82"/>
        <end position="94"/>
    </location>
</feature>
<accession>A0ABX5SK75</accession>
<dbReference type="RefSeq" id="WP_111303674.1">
    <property type="nucleotide sequence ID" value="NZ_CP037936.1"/>
</dbReference>
<proteinExistence type="predicted"/>
<organism evidence="3 4">
    <name type="scientific">Leuconostoc kimchii</name>
    <dbReference type="NCBI Taxonomy" id="136609"/>
    <lineage>
        <taxon>Bacteria</taxon>
        <taxon>Bacillati</taxon>
        <taxon>Bacillota</taxon>
        <taxon>Bacilli</taxon>
        <taxon>Lactobacillales</taxon>
        <taxon>Lactobacillaceae</taxon>
        <taxon>Leuconostoc</taxon>
    </lineage>
</organism>
<sequence length="113" mass="12804">MSLSNLEKQQEKLNKLNEKIKNEKEKIDKKLGHEIIKLSNFDYSNLDQEKIKDISKQIADFFNSSIVSDNEKNVTNKDDSNSPENASDNENNVTNKDDSNSPENASDKNNGIS</sequence>
<dbReference type="Proteomes" id="UP000295756">
    <property type="component" value="Plasmid unnamed"/>
</dbReference>
<feature type="compositionally biased region" description="Polar residues" evidence="2">
    <location>
        <begin position="101"/>
        <end position="113"/>
    </location>
</feature>
<evidence type="ECO:0000256" key="2">
    <source>
        <dbReference type="SAM" id="MobiDB-lite"/>
    </source>
</evidence>
<feature type="compositionally biased region" description="Basic and acidic residues" evidence="2">
    <location>
        <begin position="69"/>
        <end position="80"/>
    </location>
</feature>
<evidence type="ECO:0000313" key="4">
    <source>
        <dbReference type="Proteomes" id="UP000295756"/>
    </source>
</evidence>